<keyword evidence="1" id="KW-0175">Coiled coil</keyword>
<reference evidence="4" key="1">
    <citation type="submission" date="2011-12" db="EMBL/GenBank/DDBJ databases">
        <title>Complete sequence of Methanoregula formicicum SMSP.</title>
        <authorList>
            <person name="Lucas S."/>
            <person name="Han J."/>
            <person name="Lapidus A."/>
            <person name="Cheng J.-F."/>
            <person name="Goodwin L."/>
            <person name="Pitluck S."/>
            <person name="Peters L."/>
            <person name="Ovchinnikova G."/>
            <person name="Teshima H."/>
            <person name="Detter J.C."/>
            <person name="Han C."/>
            <person name="Tapia R."/>
            <person name="Land M."/>
            <person name="Hauser L."/>
            <person name="Kyrpides N."/>
            <person name="Ivanova N."/>
            <person name="Pagani I."/>
            <person name="Imachi H."/>
            <person name="Tamaki H."/>
            <person name="Sekiguchi Y."/>
            <person name="Kamagata Y."/>
            <person name="Cadillo-Quiroz H."/>
            <person name="Zinder S."/>
            <person name="Liu W.-T."/>
            <person name="Woyke T."/>
        </authorList>
    </citation>
    <scope>NUCLEOTIDE SEQUENCE [LARGE SCALE GENOMIC DNA]</scope>
    <source>
        <strain evidence="4">DSM 22288 / NBRC 105244 / SMSP</strain>
    </source>
</reference>
<evidence type="ECO:0000313" key="3">
    <source>
        <dbReference type="EMBL" id="AGB01091.1"/>
    </source>
</evidence>
<name>L0HBB0_METFS</name>
<sequence precursor="true">MDLFTFLVLVLILVVVLFIVYWFFHGAKGNISLSRPVESRVDEYLDRRFQEMIAEWELVPGPQLRRFTEERSRDLAQEEVRLSELKQFESGMRTTISSLEARLDTLEKELEGSAAKK</sequence>
<protein>
    <submittedName>
        <fullName evidence="3">Uncharacterized protein</fullName>
    </submittedName>
</protein>
<organism evidence="3 4">
    <name type="scientific">Methanoregula formicica (strain DSM 22288 / NBRC 105244 / SMSP)</name>
    <dbReference type="NCBI Taxonomy" id="593750"/>
    <lineage>
        <taxon>Archaea</taxon>
        <taxon>Methanobacteriati</taxon>
        <taxon>Methanobacteriota</taxon>
        <taxon>Stenosarchaea group</taxon>
        <taxon>Methanomicrobia</taxon>
        <taxon>Methanomicrobiales</taxon>
        <taxon>Methanoregulaceae</taxon>
        <taxon>Methanoregula</taxon>
    </lineage>
</organism>
<dbReference type="RefSeq" id="WP_015284055.1">
    <property type="nucleotide sequence ID" value="NC_019943.1"/>
</dbReference>
<dbReference type="EMBL" id="CP003167">
    <property type="protein sequence ID" value="AGB01091.1"/>
    <property type="molecule type" value="Genomic_DNA"/>
</dbReference>
<evidence type="ECO:0000256" key="1">
    <source>
        <dbReference type="SAM" id="Coils"/>
    </source>
</evidence>
<keyword evidence="2" id="KW-1133">Transmembrane helix</keyword>
<dbReference type="KEGG" id="mfo:Metfor_0003"/>
<reference evidence="3 4" key="2">
    <citation type="journal article" date="2014" name="Genome Announc.">
        <title>Complete Genome Sequence of Methanoregula formicica SMSPT, a Mesophilic Hydrogenotrophic Methanogen Isolated from a Methanogenic Upflow Anaerobic Sludge Blanket Reactor.</title>
        <authorList>
            <person name="Yamamoto K."/>
            <person name="Tamaki H."/>
            <person name="Cadillo-Quiroz H."/>
            <person name="Imachi H."/>
            <person name="Kyrpides N."/>
            <person name="Woyke T."/>
            <person name="Goodwin L."/>
            <person name="Zinder S.H."/>
            <person name="Kamagata Y."/>
            <person name="Liu W.T."/>
        </authorList>
    </citation>
    <scope>NUCLEOTIDE SEQUENCE [LARGE SCALE GENOMIC DNA]</scope>
    <source>
        <strain evidence="4">DSM 22288 / NBRC 105244 / SMSP</strain>
    </source>
</reference>
<dbReference type="STRING" id="593750.Metfor_0003"/>
<dbReference type="HOGENOM" id="CLU_2079411_0_0_2"/>
<keyword evidence="2" id="KW-0812">Transmembrane</keyword>
<keyword evidence="2" id="KW-0472">Membrane</keyword>
<feature type="transmembrane region" description="Helical" evidence="2">
    <location>
        <begin position="6"/>
        <end position="24"/>
    </location>
</feature>
<dbReference type="AlphaFoldDB" id="L0HBB0"/>
<feature type="coiled-coil region" evidence="1">
    <location>
        <begin position="89"/>
        <end position="116"/>
    </location>
</feature>
<dbReference type="eggNOG" id="arCOG06491">
    <property type="taxonomic scope" value="Archaea"/>
</dbReference>
<evidence type="ECO:0000256" key="2">
    <source>
        <dbReference type="SAM" id="Phobius"/>
    </source>
</evidence>
<evidence type="ECO:0000313" key="4">
    <source>
        <dbReference type="Proteomes" id="UP000010824"/>
    </source>
</evidence>
<gene>
    <name evidence="3" type="ordered locus">Metfor_0003</name>
</gene>
<dbReference type="Proteomes" id="UP000010824">
    <property type="component" value="Chromosome"/>
</dbReference>
<dbReference type="InParanoid" id="L0HBB0"/>
<accession>L0HBB0</accession>
<proteinExistence type="predicted"/>
<dbReference type="OrthoDB" id="117892at2157"/>
<dbReference type="GeneID" id="14308347"/>
<keyword evidence="4" id="KW-1185">Reference proteome</keyword>